<feature type="domain" description="Nucleoside phosphorylase" evidence="2">
    <location>
        <begin position="52"/>
        <end position="171"/>
    </location>
</feature>
<evidence type="ECO:0000259" key="2">
    <source>
        <dbReference type="Pfam" id="PF01048"/>
    </source>
</evidence>
<dbReference type="Proteomes" id="UP000019471">
    <property type="component" value="Unassembled WGS sequence"/>
</dbReference>
<dbReference type="GO" id="GO:0009116">
    <property type="term" value="P:nucleoside metabolic process"/>
    <property type="evidence" value="ECO:0007669"/>
    <property type="project" value="InterPro"/>
</dbReference>
<reference evidence="3 4" key="1">
    <citation type="submission" date="2013-03" db="EMBL/GenBank/DDBJ databases">
        <title>The Genome Sequence of Cladophialophora psammophila CBS 110553.</title>
        <authorList>
            <consortium name="The Broad Institute Genomics Platform"/>
            <person name="Cuomo C."/>
            <person name="de Hoog S."/>
            <person name="Gorbushina A."/>
            <person name="Walker B."/>
            <person name="Young S.K."/>
            <person name="Zeng Q."/>
            <person name="Gargeya S."/>
            <person name="Fitzgerald M."/>
            <person name="Haas B."/>
            <person name="Abouelleil A."/>
            <person name="Allen A.W."/>
            <person name="Alvarado L."/>
            <person name="Arachchi H.M."/>
            <person name="Berlin A.M."/>
            <person name="Chapman S.B."/>
            <person name="Gainer-Dewar J."/>
            <person name="Goldberg J."/>
            <person name="Griggs A."/>
            <person name="Gujja S."/>
            <person name="Hansen M."/>
            <person name="Howarth C."/>
            <person name="Imamovic A."/>
            <person name="Ireland A."/>
            <person name="Larimer J."/>
            <person name="McCowan C."/>
            <person name="Murphy C."/>
            <person name="Pearson M."/>
            <person name="Poon T.W."/>
            <person name="Priest M."/>
            <person name="Roberts A."/>
            <person name="Saif S."/>
            <person name="Shea T."/>
            <person name="Sisk P."/>
            <person name="Sykes S."/>
            <person name="Wortman J."/>
            <person name="Nusbaum C."/>
            <person name="Birren B."/>
        </authorList>
    </citation>
    <scope>NUCLEOTIDE SEQUENCE [LARGE SCALE GENOMIC DNA]</scope>
    <source>
        <strain evidence="3 4">CBS 110553</strain>
    </source>
</reference>
<dbReference type="PANTHER" id="PTHR46082">
    <property type="entry name" value="ATP/GTP-BINDING PROTEIN-RELATED"/>
    <property type="match status" value="1"/>
</dbReference>
<comment type="caution">
    <text evidence="3">The sequence shown here is derived from an EMBL/GenBank/DDBJ whole genome shotgun (WGS) entry which is preliminary data.</text>
</comment>
<dbReference type="OrthoDB" id="1658288at2759"/>
<dbReference type="RefSeq" id="XP_007746045.1">
    <property type="nucleotide sequence ID" value="XM_007747855.1"/>
</dbReference>
<feature type="region of interest" description="Disordered" evidence="1">
    <location>
        <begin position="1"/>
        <end position="41"/>
    </location>
</feature>
<dbReference type="EMBL" id="AMGX01000011">
    <property type="protein sequence ID" value="EXJ69230.1"/>
    <property type="molecule type" value="Genomic_DNA"/>
</dbReference>
<dbReference type="Pfam" id="PF01048">
    <property type="entry name" value="PNP_UDP_1"/>
    <property type="match status" value="1"/>
</dbReference>
<dbReference type="InterPro" id="IPR000845">
    <property type="entry name" value="Nucleoside_phosphorylase_d"/>
</dbReference>
<dbReference type="InterPro" id="IPR035994">
    <property type="entry name" value="Nucleoside_phosphorylase_sf"/>
</dbReference>
<keyword evidence="4" id="KW-1185">Reference proteome</keyword>
<evidence type="ECO:0000313" key="4">
    <source>
        <dbReference type="Proteomes" id="UP000019471"/>
    </source>
</evidence>
<dbReference type="GO" id="GO:0003824">
    <property type="term" value="F:catalytic activity"/>
    <property type="evidence" value="ECO:0007669"/>
    <property type="project" value="InterPro"/>
</dbReference>
<dbReference type="PANTHER" id="PTHR46082:SF6">
    <property type="entry name" value="AAA+ ATPASE DOMAIN-CONTAINING PROTEIN-RELATED"/>
    <property type="match status" value="1"/>
</dbReference>
<dbReference type="SUPFAM" id="SSF53167">
    <property type="entry name" value="Purine and uridine phosphorylases"/>
    <property type="match status" value="1"/>
</dbReference>
<name>W9WVY4_9EURO</name>
<dbReference type="STRING" id="1182543.W9WVY4"/>
<dbReference type="HOGENOM" id="CLU_000288_34_22_1"/>
<accession>W9WVY4</accession>
<dbReference type="AlphaFoldDB" id="W9WVY4"/>
<proteinExistence type="predicted"/>
<sequence length="395" mass="43056">MPDAARNSAVQPASQAIGTAERCNMPSSTSRKLEITRPTTHIPPSNRLGFEVAIICALPIEADAVISLLDEHWEKGTQRYGKAAKDPNAYTAGRIGHHNVVVVHMPSMGKINAAGAAQGLRSSYQNIQLALVIGICGAVPQDRRSGREIFLGDVIISRGLIQYEFGRQYPTVFEAKDSLEGGCGKPPAEIRSILAKLETRHHRRLLELNTDLLLRGLQAEAETSAYPGPYADKLFDSSSLHKHRKSCQTCESEGSFHICSDAIHNSCEDLGCETDGLVRRTRGKTHARPAGTVEGWSYSPSIHIGNMGSGDTVMKSAAHRDEVARKYDIIGFEMEGSGICDFFPTLVIKGVCDYADSHKNKKWQMYAAATAAATTKAFLEEWRPKAASPVDTNLH</sequence>
<dbReference type="InterPro" id="IPR053137">
    <property type="entry name" value="NLR-like"/>
</dbReference>
<evidence type="ECO:0000256" key="1">
    <source>
        <dbReference type="SAM" id="MobiDB-lite"/>
    </source>
</evidence>
<organism evidence="3 4">
    <name type="scientific">Cladophialophora psammophila CBS 110553</name>
    <dbReference type="NCBI Taxonomy" id="1182543"/>
    <lineage>
        <taxon>Eukaryota</taxon>
        <taxon>Fungi</taxon>
        <taxon>Dikarya</taxon>
        <taxon>Ascomycota</taxon>
        <taxon>Pezizomycotina</taxon>
        <taxon>Eurotiomycetes</taxon>
        <taxon>Chaetothyriomycetidae</taxon>
        <taxon>Chaetothyriales</taxon>
        <taxon>Herpotrichiellaceae</taxon>
        <taxon>Cladophialophora</taxon>
    </lineage>
</organism>
<dbReference type="Gene3D" id="3.40.50.1580">
    <property type="entry name" value="Nucleoside phosphorylase domain"/>
    <property type="match status" value="1"/>
</dbReference>
<evidence type="ECO:0000313" key="3">
    <source>
        <dbReference type="EMBL" id="EXJ69230.1"/>
    </source>
</evidence>
<gene>
    <name evidence="3" type="ORF">A1O5_07266</name>
</gene>
<protein>
    <recommendedName>
        <fullName evidence="2">Nucleoside phosphorylase domain-containing protein</fullName>
    </recommendedName>
</protein>
<dbReference type="GeneID" id="19191972"/>
<feature type="compositionally biased region" description="Polar residues" evidence="1">
    <location>
        <begin position="8"/>
        <end position="17"/>
    </location>
</feature>